<dbReference type="OrthoDB" id="8048545at2759"/>
<accession>A0A5A7V6J3</accession>
<feature type="region of interest" description="Disordered" evidence="1">
    <location>
        <begin position="362"/>
        <end position="450"/>
    </location>
</feature>
<dbReference type="PANTHER" id="PTHR11439:SF486">
    <property type="entry name" value="RLK (RECEPTOR-LIKE KINASE) PROTEIN, PUTATIVE-RELATED"/>
    <property type="match status" value="1"/>
</dbReference>
<evidence type="ECO:0000256" key="1">
    <source>
        <dbReference type="SAM" id="MobiDB-lite"/>
    </source>
</evidence>
<dbReference type="InterPro" id="IPR046796">
    <property type="entry name" value="Transposase_32_dom"/>
</dbReference>
<reference evidence="4 5" key="1">
    <citation type="submission" date="2019-08" db="EMBL/GenBank/DDBJ databases">
        <title>Draft genome sequences of two oriental melons (Cucumis melo L. var makuwa).</title>
        <authorList>
            <person name="Kwon S.-Y."/>
        </authorList>
    </citation>
    <scope>NUCLEOTIDE SEQUENCE [LARGE SCALE GENOMIC DNA]</scope>
    <source>
        <strain evidence="5">cv. SW 3</strain>
        <tissue evidence="4">Leaf</tissue>
    </source>
</reference>
<feature type="domain" description="Putative plant transposon protein" evidence="3">
    <location>
        <begin position="559"/>
        <end position="715"/>
    </location>
</feature>
<dbReference type="EMBL" id="SSTE01004244">
    <property type="protein sequence ID" value="KAA0062577.1"/>
    <property type="molecule type" value="Genomic_DNA"/>
</dbReference>
<dbReference type="Pfam" id="PF20167">
    <property type="entry name" value="Transposase_32"/>
    <property type="match status" value="1"/>
</dbReference>
<organism evidence="4 5">
    <name type="scientific">Cucumis melo var. makuwa</name>
    <name type="common">Oriental melon</name>
    <dbReference type="NCBI Taxonomy" id="1194695"/>
    <lineage>
        <taxon>Eukaryota</taxon>
        <taxon>Viridiplantae</taxon>
        <taxon>Streptophyta</taxon>
        <taxon>Embryophyta</taxon>
        <taxon>Tracheophyta</taxon>
        <taxon>Spermatophyta</taxon>
        <taxon>Magnoliopsida</taxon>
        <taxon>eudicotyledons</taxon>
        <taxon>Gunneridae</taxon>
        <taxon>Pentapetalae</taxon>
        <taxon>rosids</taxon>
        <taxon>fabids</taxon>
        <taxon>Cucurbitales</taxon>
        <taxon>Cucurbitaceae</taxon>
        <taxon>Benincaseae</taxon>
        <taxon>Cucumis</taxon>
    </lineage>
</organism>
<evidence type="ECO:0000259" key="3">
    <source>
        <dbReference type="Pfam" id="PF20167"/>
    </source>
</evidence>
<sequence>MNDEEDENSNMSEARTTSTVELSKADNPSDDPGKSLEKSSEGIITKKSKLIPSAHVKKNHPTSSIIEAYVAQPKGFVDSEHPKHVYKLNKALYVVKQAPRAWYERLTVYLRGKGYSKGEIDKTLFIHRKSDKLLVAQIYVDDIIFGGFPQDLVNNFINIMQSEFEMSMVGELSCLLDLQIKQKNDDIFISQEKYAKNMVKKFGLEQARNKRNLAATHVKLTRDTDGTEVDHKLYRSIVGSLLYLTASRSDIAYAVGICVRYQVDPRIPHLEAVKQILKYVHKTSDFGMIYFYDTTPTLIGYCDVDWAGSVDDRKTETEYIAAVILILFAMVNTQKGSYVSQQFEDAPNVTISSPLLGEASSRLQESLRPESVPEVGDSSVSISPAMHAPRAPEVVVSNMDSDDQDDSSSTEGVFIPSLGGPRRSPAIPLGYSPSVHLSRSKSPALKPDAVPAHIFGNTTASHEEQTGVSQNEDQFASFNQDDIPPEDIPPPTDDPTAPSTEGRPKSPKVSQPPKRKTQQVRRNITTKTGRKKILANISFVPIDGISFHHEENVQRWKFLIREFIVNLPDEFNNPSSPDYQTVHIRGFKFVISPTMINGFLGNIVDIDCSPSCPPIEVLATILSSGTLSTWPVNGILAAALNIKYVILHKIDIANWFLSFHASSICAALGTFLYQICNDDKIDTGEFIYNQLLRHAGSFGVKVPIALPRFLSSLLLHLNGAVLTAIDAPEPEPEPKTIAFSYRLFQGSHVPDIDHDVHPNRGPRIFDTTDWDESAEGFYVDRELAARIVNSLIVESRALTNSINLLSKRRLEVDALIRHSKSLAPSTSRQQPSSG</sequence>
<dbReference type="AlphaFoldDB" id="A0A5A7V6J3"/>
<dbReference type="Proteomes" id="UP000321393">
    <property type="component" value="Unassembled WGS sequence"/>
</dbReference>
<feature type="region of interest" description="Disordered" evidence="1">
    <location>
        <begin position="1"/>
        <end position="41"/>
    </location>
</feature>
<feature type="domain" description="Reverse transcriptase Ty1/copia-type" evidence="2">
    <location>
        <begin position="66"/>
        <end position="209"/>
    </location>
</feature>
<evidence type="ECO:0000313" key="5">
    <source>
        <dbReference type="Proteomes" id="UP000321393"/>
    </source>
</evidence>
<dbReference type="PANTHER" id="PTHR11439">
    <property type="entry name" value="GAG-POL-RELATED RETROTRANSPOSON"/>
    <property type="match status" value="1"/>
</dbReference>
<proteinExistence type="predicted"/>
<protein>
    <submittedName>
        <fullName evidence="4">Uncharacterized protein</fullName>
    </submittedName>
</protein>
<dbReference type="Pfam" id="PF07727">
    <property type="entry name" value="RVT_2"/>
    <property type="match status" value="1"/>
</dbReference>
<feature type="compositionally biased region" description="Basic and acidic residues" evidence="1">
    <location>
        <begin position="31"/>
        <end position="40"/>
    </location>
</feature>
<comment type="caution">
    <text evidence="4">The sequence shown here is derived from an EMBL/GenBank/DDBJ whole genome shotgun (WGS) entry which is preliminary data.</text>
</comment>
<evidence type="ECO:0000259" key="2">
    <source>
        <dbReference type="Pfam" id="PF07727"/>
    </source>
</evidence>
<evidence type="ECO:0000313" key="4">
    <source>
        <dbReference type="EMBL" id="KAA0062577.1"/>
    </source>
</evidence>
<feature type="region of interest" description="Disordered" evidence="1">
    <location>
        <begin position="477"/>
        <end position="527"/>
    </location>
</feature>
<name>A0A5A7V6J3_CUCMM</name>
<gene>
    <name evidence="4" type="ORF">E6C27_scaffold79G00650</name>
</gene>
<dbReference type="InterPro" id="IPR013103">
    <property type="entry name" value="RVT_2"/>
</dbReference>